<gene>
    <name evidence="6" type="ORF">EQG79_02470</name>
</gene>
<evidence type="ECO:0000313" key="6">
    <source>
        <dbReference type="EMBL" id="RYC71031.1"/>
    </source>
</evidence>
<keyword evidence="1 4" id="KW-0349">Heme</keyword>
<dbReference type="PROSITE" id="PS51007">
    <property type="entry name" value="CYTC"/>
    <property type="match status" value="2"/>
</dbReference>
<dbReference type="AlphaFoldDB" id="A0A4Q2USZ9"/>
<dbReference type="EMBL" id="SBLB01000001">
    <property type="protein sequence ID" value="RYC71031.1"/>
    <property type="molecule type" value="Genomic_DNA"/>
</dbReference>
<evidence type="ECO:0000256" key="3">
    <source>
        <dbReference type="ARBA" id="ARBA00023004"/>
    </source>
</evidence>
<accession>A0A4Q2USZ9</accession>
<dbReference type="GO" id="GO:0020037">
    <property type="term" value="F:heme binding"/>
    <property type="evidence" value="ECO:0007669"/>
    <property type="project" value="InterPro"/>
</dbReference>
<dbReference type="PANTHER" id="PTHR35008">
    <property type="entry name" value="BLL4482 PROTEIN-RELATED"/>
    <property type="match status" value="1"/>
</dbReference>
<dbReference type="Pfam" id="PF00034">
    <property type="entry name" value="Cytochrom_C"/>
    <property type="match status" value="1"/>
</dbReference>
<dbReference type="InterPro" id="IPR009056">
    <property type="entry name" value="Cyt_c-like_dom"/>
</dbReference>
<dbReference type="InterPro" id="IPR051459">
    <property type="entry name" value="Cytochrome_c-type_DH"/>
</dbReference>
<evidence type="ECO:0000313" key="7">
    <source>
        <dbReference type="Proteomes" id="UP000290407"/>
    </source>
</evidence>
<keyword evidence="7" id="KW-1185">Reference proteome</keyword>
<keyword evidence="2 4" id="KW-0479">Metal-binding</keyword>
<dbReference type="InterPro" id="IPR036909">
    <property type="entry name" value="Cyt_c-like_dom_sf"/>
</dbReference>
<reference evidence="6 7" key="1">
    <citation type="submission" date="2019-01" db="EMBL/GenBank/DDBJ databases">
        <title>Spirosoma flava sp. nov., a propanil-degrading bacterium isolated from herbicide-contaminated soil.</title>
        <authorList>
            <person name="Zhang L."/>
            <person name="Jiang J.-D."/>
        </authorList>
    </citation>
    <scope>NUCLEOTIDE SEQUENCE [LARGE SCALE GENOMIC DNA]</scope>
    <source>
        <strain evidence="6 7">TY50</strain>
    </source>
</reference>
<name>A0A4Q2USZ9_9BACT</name>
<proteinExistence type="predicted"/>
<dbReference type="RefSeq" id="WP_129599710.1">
    <property type="nucleotide sequence ID" value="NZ_SBLB01000001.1"/>
</dbReference>
<keyword evidence="3 4" id="KW-0408">Iron</keyword>
<dbReference type="Proteomes" id="UP000290407">
    <property type="component" value="Unassembled WGS sequence"/>
</dbReference>
<dbReference type="Gene3D" id="1.10.760.10">
    <property type="entry name" value="Cytochrome c-like domain"/>
    <property type="match status" value="2"/>
</dbReference>
<organism evidence="6 7">
    <name type="scientific">Spirosoma sordidisoli</name>
    <dbReference type="NCBI Taxonomy" id="2502893"/>
    <lineage>
        <taxon>Bacteria</taxon>
        <taxon>Pseudomonadati</taxon>
        <taxon>Bacteroidota</taxon>
        <taxon>Cytophagia</taxon>
        <taxon>Cytophagales</taxon>
        <taxon>Cytophagaceae</taxon>
        <taxon>Spirosoma</taxon>
    </lineage>
</organism>
<evidence type="ECO:0000256" key="4">
    <source>
        <dbReference type="PROSITE-ProRule" id="PRU00433"/>
    </source>
</evidence>
<dbReference type="SUPFAM" id="SSF46626">
    <property type="entry name" value="Cytochrome c"/>
    <property type="match status" value="2"/>
</dbReference>
<evidence type="ECO:0000256" key="2">
    <source>
        <dbReference type="ARBA" id="ARBA00022723"/>
    </source>
</evidence>
<dbReference type="GO" id="GO:0046872">
    <property type="term" value="F:metal ion binding"/>
    <property type="evidence" value="ECO:0007669"/>
    <property type="project" value="UniProtKB-KW"/>
</dbReference>
<comment type="caution">
    <text evidence="6">The sequence shown here is derived from an EMBL/GenBank/DDBJ whole genome shotgun (WGS) entry which is preliminary data.</text>
</comment>
<evidence type="ECO:0000259" key="5">
    <source>
        <dbReference type="PROSITE" id="PS51007"/>
    </source>
</evidence>
<dbReference type="PANTHER" id="PTHR35008:SF8">
    <property type="entry name" value="ALCOHOL DEHYDROGENASE CYTOCHROME C SUBUNIT"/>
    <property type="match status" value="1"/>
</dbReference>
<dbReference type="GO" id="GO:0009055">
    <property type="term" value="F:electron transfer activity"/>
    <property type="evidence" value="ECO:0007669"/>
    <property type="project" value="InterPro"/>
</dbReference>
<feature type="domain" description="Cytochrome c" evidence="5">
    <location>
        <begin position="47"/>
        <end position="161"/>
    </location>
</feature>
<evidence type="ECO:0000256" key="1">
    <source>
        <dbReference type="ARBA" id="ARBA00022617"/>
    </source>
</evidence>
<protein>
    <submittedName>
        <fullName evidence="6">C-type cytochrome</fullName>
    </submittedName>
</protein>
<sequence length="331" mass="35974">MRKRIRKALTFLIVGLLVIVGAGLAFIRLGLPDVGPAPLLEIDSDAAQIERGRYLANHVAACMDCHSTRDFTKLTGPMVAGTEGKGGEGFLREQGFPGNYYAPNLTPAHLGTWTDGEIYRAITTGVSRDGRALFPVMPYQNFGQMAPDDIHAIIAYLRSLKPIQHVVPASESDFPMNFIINTIPAKREGGKRPAPTDQIAYGKYITMFAGCGDCHTPVDAQGQGLPGMSFAGGREFPMPTGTARAANITPAQSGIGKWTREAFIARFRAYTNASAQPTVGEEGTNSIMPWTMYAHMTDQDLGAIYDYLRTVKPVEHTVPPFTPKPRMVATR</sequence>
<feature type="domain" description="Cytochrome c" evidence="5">
    <location>
        <begin position="197"/>
        <end position="312"/>
    </location>
</feature>